<evidence type="ECO:0000313" key="1">
    <source>
        <dbReference type="EMBL" id="KAL3953982.1"/>
    </source>
</evidence>
<sequence length="376" mass="39566">MQPSPTLASAALPNRPPDSTAQAQVPRLSRADSSDLTPPSRSLSLFDRLHISPASSTSLSQRGVPAHHPGPAASSSSALEASRAGPRLQSGSGSGSGSGSAAATNSKNTTTAGASTTTTNTNTKQKYPANLTCPLCSKRFTRSYNLRSHLRTHNNERPFECSVCGKAFARQHDRKRHERLHLGEKQFICRGDLDIGGQWGCGRAFSRVDGLARHLRSDMGSDPHPVSDSNDDADENDITDAASADGIRGTAAAALWKHGGSIAHGSRRRHDMALARSPDDGELDEHGAPSRRAAGAVPSLARMSWSPAAASPSADPFSAIESLFDFDSGTTSDAAGSRTPGAGSAYTKWWSSYTDASSGMKAQEHGEAHPDPGQYR</sequence>
<dbReference type="EMBL" id="JBGNUJ010000011">
    <property type="protein sequence ID" value="KAL3953982.1"/>
    <property type="molecule type" value="Genomic_DNA"/>
</dbReference>
<reference evidence="1" key="1">
    <citation type="submission" date="2024-12" db="EMBL/GenBank/DDBJ databases">
        <title>Comparative genomics and development of molecular markers within Purpureocillium lilacinum and among Purpureocillium species.</title>
        <authorList>
            <person name="Yeh Z.-Y."/>
            <person name="Ni N.-T."/>
            <person name="Lo P.-H."/>
            <person name="Mushyakhwo K."/>
            <person name="Lin C.-F."/>
            <person name="Nai Y.-S."/>
        </authorList>
    </citation>
    <scope>NUCLEOTIDE SEQUENCE</scope>
    <source>
        <strain evidence="1">NCHU-NPUST-175</strain>
    </source>
</reference>
<gene>
    <name evidence="1" type="ORF">ACCO45_011938</name>
</gene>
<dbReference type="Proteomes" id="UP001638806">
    <property type="component" value="Unassembled WGS sequence"/>
</dbReference>
<organism evidence="1 2">
    <name type="scientific">Purpureocillium lilacinum</name>
    <name type="common">Paecilomyces lilacinus</name>
    <dbReference type="NCBI Taxonomy" id="33203"/>
    <lineage>
        <taxon>Eukaryota</taxon>
        <taxon>Fungi</taxon>
        <taxon>Dikarya</taxon>
        <taxon>Ascomycota</taxon>
        <taxon>Pezizomycotina</taxon>
        <taxon>Sordariomycetes</taxon>
        <taxon>Hypocreomycetidae</taxon>
        <taxon>Hypocreales</taxon>
        <taxon>Ophiocordycipitaceae</taxon>
        <taxon>Purpureocillium</taxon>
    </lineage>
</organism>
<accession>A0ACC4DCU9</accession>
<protein>
    <submittedName>
        <fullName evidence="1">Uncharacterized protein</fullName>
    </submittedName>
</protein>
<evidence type="ECO:0000313" key="2">
    <source>
        <dbReference type="Proteomes" id="UP001638806"/>
    </source>
</evidence>
<name>A0ACC4DCU9_PURLI</name>
<proteinExistence type="predicted"/>
<comment type="caution">
    <text evidence="1">The sequence shown here is derived from an EMBL/GenBank/DDBJ whole genome shotgun (WGS) entry which is preliminary data.</text>
</comment>
<keyword evidence="2" id="KW-1185">Reference proteome</keyword>